<sequence length="268" mass="29488">MWGGLKAYDGDTPISNSATMDIWHTPYGGPEQAIDAGYEIVNVDSGYNYIIPTMKDYVDSRLLYNEWEPNKWEAASLPYGHPKLKGGKFAFWNDVSHASGVSMDDSHVRMLPAVQVISEKTWTGTRVDKDFGQFELRASEIGDAPNADLSRKLQVDNPKGKVIEYRFENNYTDNSGNGFEGTGNNVTYAGGKFGQGIQFGGGNSYVQTPLRSLGFGWTVSMWINPDAGNPSNAVLMESPEGQLKLTQGTTGKLGFSKENYNSVFNYQG</sequence>
<name>A0A916YV62_9BACL</name>
<dbReference type="SUPFAM" id="SSF49899">
    <property type="entry name" value="Concanavalin A-like lectins/glucanases"/>
    <property type="match status" value="1"/>
</dbReference>
<dbReference type="SUPFAM" id="SSF51445">
    <property type="entry name" value="(Trans)glycosidases"/>
    <property type="match status" value="1"/>
</dbReference>
<dbReference type="EMBL" id="BMHP01000001">
    <property type="protein sequence ID" value="GGD61770.1"/>
    <property type="molecule type" value="Genomic_DNA"/>
</dbReference>
<protein>
    <recommendedName>
        <fullName evidence="3">Beta-N-acetylhexosaminidase</fullName>
    </recommendedName>
</protein>
<dbReference type="Proteomes" id="UP000612456">
    <property type="component" value="Unassembled WGS sequence"/>
</dbReference>
<evidence type="ECO:0000313" key="2">
    <source>
        <dbReference type="Proteomes" id="UP000612456"/>
    </source>
</evidence>
<dbReference type="InterPro" id="IPR017853">
    <property type="entry name" value="GH"/>
</dbReference>
<comment type="caution">
    <text evidence="1">The sequence shown here is derived from an EMBL/GenBank/DDBJ whole genome shotgun (WGS) entry which is preliminary data.</text>
</comment>
<evidence type="ECO:0008006" key="3">
    <source>
        <dbReference type="Google" id="ProtNLM"/>
    </source>
</evidence>
<dbReference type="Gene3D" id="3.20.20.80">
    <property type="entry name" value="Glycosidases"/>
    <property type="match status" value="1"/>
</dbReference>
<keyword evidence="2" id="KW-1185">Reference proteome</keyword>
<dbReference type="Gene3D" id="2.60.120.200">
    <property type="match status" value="1"/>
</dbReference>
<proteinExistence type="predicted"/>
<reference evidence="1" key="2">
    <citation type="submission" date="2020-09" db="EMBL/GenBank/DDBJ databases">
        <authorList>
            <person name="Sun Q."/>
            <person name="Zhou Y."/>
        </authorList>
    </citation>
    <scope>NUCLEOTIDE SEQUENCE</scope>
    <source>
        <strain evidence="1">CGMCC 1.15178</strain>
    </source>
</reference>
<dbReference type="InterPro" id="IPR013320">
    <property type="entry name" value="ConA-like_dom_sf"/>
</dbReference>
<dbReference type="AlphaFoldDB" id="A0A916YV62"/>
<accession>A0A916YV62</accession>
<reference evidence="1" key="1">
    <citation type="journal article" date="2014" name="Int. J. Syst. Evol. Microbiol.">
        <title>Complete genome sequence of Corynebacterium casei LMG S-19264T (=DSM 44701T), isolated from a smear-ripened cheese.</title>
        <authorList>
            <consortium name="US DOE Joint Genome Institute (JGI-PGF)"/>
            <person name="Walter F."/>
            <person name="Albersmeier A."/>
            <person name="Kalinowski J."/>
            <person name="Ruckert C."/>
        </authorList>
    </citation>
    <scope>NUCLEOTIDE SEQUENCE</scope>
    <source>
        <strain evidence="1">CGMCC 1.15178</strain>
    </source>
</reference>
<gene>
    <name evidence="1" type="ORF">GCM10010911_19590</name>
</gene>
<evidence type="ECO:0000313" key="1">
    <source>
        <dbReference type="EMBL" id="GGD61770.1"/>
    </source>
</evidence>
<organism evidence="1 2">
    <name type="scientific">Paenibacillus nasutitermitis</name>
    <dbReference type="NCBI Taxonomy" id="1652958"/>
    <lineage>
        <taxon>Bacteria</taxon>
        <taxon>Bacillati</taxon>
        <taxon>Bacillota</taxon>
        <taxon>Bacilli</taxon>
        <taxon>Bacillales</taxon>
        <taxon>Paenibacillaceae</taxon>
        <taxon>Paenibacillus</taxon>
    </lineage>
</organism>